<accession>A0A1Y0AZX3</accession>
<geneLocation type="mitochondrion" evidence="1"/>
<name>A0A1Y0AZX3_9LAMI</name>
<protein>
    <submittedName>
        <fullName evidence="1">Uncharacterized protein</fullName>
    </submittedName>
</protein>
<keyword evidence="1" id="KW-0496">Mitochondrion</keyword>
<sequence>MDHKHKTYGVSDHTIACLLLNYTIDHVFGGANVAESVNMT</sequence>
<dbReference type="AlphaFoldDB" id="A0A1Y0AZX3"/>
<reference evidence="1" key="1">
    <citation type="submission" date="2017-03" db="EMBL/GenBank/DDBJ databases">
        <title>The mitochondrial genome of the carnivorous plant Utricularia reniformis (Lentibulariaceae): structure, comparative analysis and evolutionary landmarks.</title>
        <authorList>
            <person name="Silva S.R."/>
            <person name="Alvarenga D.O."/>
            <person name="Michael T.P."/>
            <person name="Miranda V.F.O."/>
            <person name="Varani A.M."/>
        </authorList>
    </citation>
    <scope>NUCLEOTIDE SEQUENCE</scope>
</reference>
<evidence type="ECO:0000313" key="1">
    <source>
        <dbReference type="EMBL" id="ART30678.1"/>
    </source>
</evidence>
<proteinExistence type="predicted"/>
<organism evidence="1">
    <name type="scientific">Utricularia reniformis</name>
    <dbReference type="NCBI Taxonomy" id="192314"/>
    <lineage>
        <taxon>Eukaryota</taxon>
        <taxon>Viridiplantae</taxon>
        <taxon>Streptophyta</taxon>
        <taxon>Embryophyta</taxon>
        <taxon>Tracheophyta</taxon>
        <taxon>Spermatophyta</taxon>
        <taxon>Magnoliopsida</taxon>
        <taxon>eudicotyledons</taxon>
        <taxon>Gunneridae</taxon>
        <taxon>Pentapetalae</taxon>
        <taxon>asterids</taxon>
        <taxon>lamiids</taxon>
        <taxon>Lamiales</taxon>
        <taxon>Lentibulariaceae</taxon>
        <taxon>Utricularia</taxon>
    </lineage>
</organism>
<dbReference type="EMBL" id="KY774314">
    <property type="protein sequence ID" value="ART30678.1"/>
    <property type="molecule type" value="Genomic_DNA"/>
</dbReference>
<gene>
    <name evidence="1" type="ORF">AEK19_MT0412</name>
</gene>